<sequence length="140" mass="15979">MEVRNCRSCGKIFNYIGGKPICPTCKNELEDTFQEVKAYIKDNPNAQIYDVAEENEVSVGQIKEWVREERLTFSPDSAVGIDCENCGTTIKTGRFCNRCKDSLAKELGGAYAKKQTPEINKEKNTSTKMRYLNKDNMRNY</sequence>
<evidence type="ECO:0000256" key="1">
    <source>
        <dbReference type="SAM" id="MobiDB-lite"/>
    </source>
</evidence>
<accession>A0A4R1MPW2</accession>
<proteinExistence type="predicted"/>
<organism evidence="2 3">
    <name type="scientific">Natranaerovirga hydrolytica</name>
    <dbReference type="NCBI Taxonomy" id="680378"/>
    <lineage>
        <taxon>Bacteria</taxon>
        <taxon>Bacillati</taxon>
        <taxon>Bacillota</taxon>
        <taxon>Clostridia</taxon>
        <taxon>Lachnospirales</taxon>
        <taxon>Natranaerovirgaceae</taxon>
        <taxon>Natranaerovirga</taxon>
    </lineage>
</organism>
<reference evidence="2 3" key="1">
    <citation type="submission" date="2019-03" db="EMBL/GenBank/DDBJ databases">
        <title>Genomic Encyclopedia of Type Strains, Phase IV (KMG-IV): sequencing the most valuable type-strain genomes for metagenomic binning, comparative biology and taxonomic classification.</title>
        <authorList>
            <person name="Goeker M."/>
        </authorList>
    </citation>
    <scope>NUCLEOTIDE SEQUENCE [LARGE SCALE GENOMIC DNA]</scope>
    <source>
        <strain evidence="2 3">DSM 24176</strain>
    </source>
</reference>
<dbReference type="RefSeq" id="WP_132282280.1">
    <property type="nucleotide sequence ID" value="NZ_SMGQ01000012.1"/>
</dbReference>
<keyword evidence="2" id="KW-0966">Cell projection</keyword>
<dbReference type="Gene3D" id="2.170.220.10">
    <property type="match status" value="1"/>
</dbReference>
<evidence type="ECO:0000313" key="3">
    <source>
        <dbReference type="Proteomes" id="UP000294545"/>
    </source>
</evidence>
<keyword evidence="2" id="KW-0969">Cilium</keyword>
<dbReference type="EMBL" id="SMGQ01000012">
    <property type="protein sequence ID" value="TCK93374.1"/>
    <property type="molecule type" value="Genomic_DNA"/>
</dbReference>
<dbReference type="Proteomes" id="UP000294545">
    <property type="component" value="Unassembled WGS sequence"/>
</dbReference>
<keyword evidence="2" id="KW-0282">Flagellum</keyword>
<dbReference type="OrthoDB" id="1739831at2"/>
<evidence type="ECO:0000313" key="2">
    <source>
        <dbReference type="EMBL" id="TCK93374.1"/>
    </source>
</evidence>
<dbReference type="AlphaFoldDB" id="A0A4R1MPW2"/>
<feature type="compositionally biased region" description="Basic and acidic residues" evidence="1">
    <location>
        <begin position="115"/>
        <end position="125"/>
    </location>
</feature>
<protein>
    <submittedName>
        <fullName evidence="2">Flagellar operon protein (TIGR03826 family)</fullName>
    </submittedName>
</protein>
<name>A0A4R1MPW2_9FIRM</name>
<comment type="caution">
    <text evidence="2">The sequence shown here is derived from an EMBL/GenBank/DDBJ whole genome shotgun (WGS) entry which is preliminary data.</text>
</comment>
<gene>
    <name evidence="2" type="ORF">EDC19_1567</name>
</gene>
<feature type="region of interest" description="Disordered" evidence="1">
    <location>
        <begin position="115"/>
        <end position="140"/>
    </location>
</feature>
<keyword evidence="3" id="KW-1185">Reference proteome</keyword>